<keyword evidence="1" id="KW-0175">Coiled coil</keyword>
<dbReference type="AlphaFoldDB" id="A0A518CY65"/>
<dbReference type="EMBL" id="CP036290">
    <property type="protein sequence ID" value="QDU84169.1"/>
    <property type="molecule type" value="Genomic_DNA"/>
</dbReference>
<evidence type="ECO:0000256" key="1">
    <source>
        <dbReference type="SAM" id="Coils"/>
    </source>
</evidence>
<dbReference type="SUPFAM" id="SSF56935">
    <property type="entry name" value="Porins"/>
    <property type="match status" value="1"/>
</dbReference>
<name>A0A518CY65_9BACT</name>
<dbReference type="Proteomes" id="UP000319342">
    <property type="component" value="Chromosome"/>
</dbReference>
<evidence type="ECO:0000313" key="4">
    <source>
        <dbReference type="Proteomes" id="UP000319342"/>
    </source>
</evidence>
<keyword evidence="4" id="KW-1185">Reference proteome</keyword>
<dbReference type="OrthoDB" id="9768080at2"/>
<dbReference type="RefSeq" id="WP_145185210.1">
    <property type="nucleotide sequence ID" value="NZ_CP036290.1"/>
</dbReference>
<feature type="chain" id="PRO_5022165945" description="Phosphate-selective porin O and P" evidence="2">
    <location>
        <begin position="24"/>
        <end position="425"/>
    </location>
</feature>
<gene>
    <name evidence="3" type="ORF">Pla163_12740</name>
</gene>
<dbReference type="InterPro" id="IPR023614">
    <property type="entry name" value="Porin_dom_sf"/>
</dbReference>
<accession>A0A518CY65</accession>
<evidence type="ECO:0000256" key="2">
    <source>
        <dbReference type="SAM" id="SignalP"/>
    </source>
</evidence>
<evidence type="ECO:0000313" key="3">
    <source>
        <dbReference type="EMBL" id="QDU84169.1"/>
    </source>
</evidence>
<feature type="coiled-coil region" evidence="1">
    <location>
        <begin position="27"/>
        <end position="54"/>
    </location>
</feature>
<protein>
    <recommendedName>
        <fullName evidence="5">Phosphate-selective porin O and P</fullName>
    </recommendedName>
</protein>
<keyword evidence="2" id="KW-0732">Signal</keyword>
<proteinExistence type="predicted"/>
<dbReference type="Gene3D" id="2.40.160.10">
    <property type="entry name" value="Porin"/>
    <property type="match status" value="1"/>
</dbReference>
<sequence precursor="true">MNSTLSFAAGLLLPTLLAPFALAQEATGTDRERIAELERRLELLSEEIAGAQLGAARPPLGDGAFGFAPGAARIYDVEEGVSIGGYGEIRYDDVQGGADTSDVQRAIIYLGYRFDEKWLLNTEIEFEHATVENGSGADSSPGSVSVEFAYVEYQHSPTFGARAGLLLVPVGLVNELHEPSNFLSANRPFVEQRIIPSTWRENGFGVFGTVADVWDWRVYVVNGLDASGFSSNGLRDGRQKGGKAQSDDLAAVARVDYVGTPGLMVGGSVYYGHSGQRTPGLSANVNTTIAEGHVDYRAAGLHLRALFARTELDDVAELDAALGLVGNATVGESQSGWYAEAGYDVLHGSGSEQSLVPFVRYEELDTQGSVPSGFASNPARDREYVTFGVAWSPIPELVLKADYVNGDNGAGTEPDLFRLGLGWVF</sequence>
<feature type="signal peptide" evidence="2">
    <location>
        <begin position="1"/>
        <end position="23"/>
    </location>
</feature>
<evidence type="ECO:0008006" key="5">
    <source>
        <dbReference type="Google" id="ProtNLM"/>
    </source>
</evidence>
<organism evidence="3 4">
    <name type="scientific">Rohdeia mirabilis</name>
    <dbReference type="NCBI Taxonomy" id="2528008"/>
    <lineage>
        <taxon>Bacteria</taxon>
        <taxon>Pseudomonadati</taxon>
        <taxon>Planctomycetota</taxon>
        <taxon>Planctomycetia</taxon>
        <taxon>Planctomycetia incertae sedis</taxon>
        <taxon>Rohdeia</taxon>
    </lineage>
</organism>
<reference evidence="3 4" key="1">
    <citation type="submission" date="2019-02" db="EMBL/GenBank/DDBJ databases">
        <title>Deep-cultivation of Planctomycetes and their phenomic and genomic characterization uncovers novel biology.</title>
        <authorList>
            <person name="Wiegand S."/>
            <person name="Jogler M."/>
            <person name="Boedeker C."/>
            <person name="Pinto D."/>
            <person name="Vollmers J."/>
            <person name="Rivas-Marin E."/>
            <person name="Kohn T."/>
            <person name="Peeters S.H."/>
            <person name="Heuer A."/>
            <person name="Rast P."/>
            <person name="Oberbeckmann S."/>
            <person name="Bunk B."/>
            <person name="Jeske O."/>
            <person name="Meyerdierks A."/>
            <person name="Storesund J.E."/>
            <person name="Kallscheuer N."/>
            <person name="Luecker S."/>
            <person name="Lage O.M."/>
            <person name="Pohl T."/>
            <person name="Merkel B.J."/>
            <person name="Hornburger P."/>
            <person name="Mueller R.-W."/>
            <person name="Bruemmer F."/>
            <person name="Labrenz M."/>
            <person name="Spormann A.M."/>
            <person name="Op den Camp H."/>
            <person name="Overmann J."/>
            <person name="Amann R."/>
            <person name="Jetten M.S.M."/>
            <person name="Mascher T."/>
            <person name="Medema M.H."/>
            <person name="Devos D.P."/>
            <person name="Kaster A.-K."/>
            <person name="Ovreas L."/>
            <person name="Rohde M."/>
            <person name="Galperin M.Y."/>
            <person name="Jogler C."/>
        </authorList>
    </citation>
    <scope>NUCLEOTIDE SEQUENCE [LARGE SCALE GENOMIC DNA]</scope>
    <source>
        <strain evidence="3 4">Pla163</strain>
    </source>
</reference>